<dbReference type="Gene3D" id="2.130.10.10">
    <property type="entry name" value="YVTN repeat-like/Quinoprotein amine dehydrogenase"/>
    <property type="match status" value="1"/>
</dbReference>
<accession>A0A6A6U3M9</accession>
<dbReference type="OrthoDB" id="10033702at2759"/>
<dbReference type="AlphaFoldDB" id="A0A6A6U3M9"/>
<protein>
    <submittedName>
        <fullName evidence="1">Uncharacterized protein</fullName>
    </submittedName>
</protein>
<name>A0A6A6U3M9_9PEZI</name>
<keyword evidence="2" id="KW-1185">Reference proteome</keyword>
<dbReference type="InterPro" id="IPR011044">
    <property type="entry name" value="Quino_amine_DH_bsu"/>
</dbReference>
<organism evidence="1 2">
    <name type="scientific">Microthyrium microscopicum</name>
    <dbReference type="NCBI Taxonomy" id="703497"/>
    <lineage>
        <taxon>Eukaryota</taxon>
        <taxon>Fungi</taxon>
        <taxon>Dikarya</taxon>
        <taxon>Ascomycota</taxon>
        <taxon>Pezizomycotina</taxon>
        <taxon>Dothideomycetes</taxon>
        <taxon>Dothideomycetes incertae sedis</taxon>
        <taxon>Microthyriales</taxon>
        <taxon>Microthyriaceae</taxon>
        <taxon>Microthyrium</taxon>
    </lineage>
</organism>
<gene>
    <name evidence="1" type="ORF">BT63DRAFT_404982</name>
</gene>
<dbReference type="EMBL" id="MU004239">
    <property type="protein sequence ID" value="KAF2666276.1"/>
    <property type="molecule type" value="Genomic_DNA"/>
</dbReference>
<dbReference type="SUPFAM" id="SSF50969">
    <property type="entry name" value="YVTN repeat-like/Quinoprotein amine dehydrogenase"/>
    <property type="match status" value="1"/>
</dbReference>
<evidence type="ECO:0000313" key="2">
    <source>
        <dbReference type="Proteomes" id="UP000799302"/>
    </source>
</evidence>
<dbReference type="InterPro" id="IPR015943">
    <property type="entry name" value="WD40/YVTN_repeat-like_dom_sf"/>
</dbReference>
<dbReference type="Proteomes" id="UP000799302">
    <property type="component" value="Unassembled WGS sequence"/>
</dbReference>
<proteinExistence type="predicted"/>
<sequence>MALPAAASPVVSSTEKRNLLALPIEPPLPSLPDLNILPAGLPLPNSGDFLSGPTGSSLKERGLLGVPIDISLPPLIPSIPGVTQPLASNAPPLPILQVPTPPLDSPPFTSLNIKPKKIGYFWTGAGDNIHKDFLATTSLDDDTFGQIITLTDVPSSGNSPHHLGPSKDGKTLVGGGLLSLLKTQDTAYYFDVSNPYRPTFLKSNRGILGSITDEIRAKPDGGFFITYMGSAVGTSPGRLIETDANNNIIHEWPEDVNSTLNVLEEQFSPHGLSIDFNANIMLTSDFVVPITILKPTAGIQKANTLRLWQLDTRTILSTITIPDGAGIQDVKFIPGNKESAALATAVGLGQVWIIYPFRRDATGKQGVAELLIDLGDKAKNSVAIYSDITDDGKFAYFTITLGNHVAAIDISDLNNPKRLDDPNEIQPIIGPHYVKISPDKKNLLVTGYFVQAGDISVLNTPGDYKGHWIDIRSDGSLSFNRTIDFESIFTTSRGGARPHSSVIFDLTDPNHPVYY</sequence>
<reference evidence="1" key="1">
    <citation type="journal article" date="2020" name="Stud. Mycol.">
        <title>101 Dothideomycetes genomes: a test case for predicting lifestyles and emergence of pathogens.</title>
        <authorList>
            <person name="Haridas S."/>
            <person name="Albert R."/>
            <person name="Binder M."/>
            <person name="Bloem J."/>
            <person name="Labutti K."/>
            <person name="Salamov A."/>
            <person name="Andreopoulos B."/>
            <person name="Baker S."/>
            <person name="Barry K."/>
            <person name="Bills G."/>
            <person name="Bluhm B."/>
            <person name="Cannon C."/>
            <person name="Castanera R."/>
            <person name="Culley D."/>
            <person name="Daum C."/>
            <person name="Ezra D."/>
            <person name="Gonzalez J."/>
            <person name="Henrissat B."/>
            <person name="Kuo A."/>
            <person name="Liang C."/>
            <person name="Lipzen A."/>
            <person name="Lutzoni F."/>
            <person name="Magnuson J."/>
            <person name="Mondo S."/>
            <person name="Nolan M."/>
            <person name="Ohm R."/>
            <person name="Pangilinan J."/>
            <person name="Park H.-J."/>
            <person name="Ramirez L."/>
            <person name="Alfaro M."/>
            <person name="Sun H."/>
            <person name="Tritt A."/>
            <person name="Yoshinaga Y."/>
            <person name="Zwiers L.-H."/>
            <person name="Turgeon B."/>
            <person name="Goodwin S."/>
            <person name="Spatafora J."/>
            <person name="Crous P."/>
            <person name="Grigoriev I."/>
        </authorList>
    </citation>
    <scope>NUCLEOTIDE SEQUENCE</scope>
    <source>
        <strain evidence="1">CBS 115976</strain>
    </source>
</reference>
<evidence type="ECO:0000313" key="1">
    <source>
        <dbReference type="EMBL" id="KAF2666276.1"/>
    </source>
</evidence>